<evidence type="ECO:0000313" key="2">
    <source>
        <dbReference type="EMBL" id="GHH59437.1"/>
    </source>
</evidence>
<dbReference type="EMBL" id="BNBO01000001">
    <property type="protein sequence ID" value="GHH59437.1"/>
    <property type="molecule type" value="Genomic_DNA"/>
</dbReference>
<feature type="region of interest" description="Disordered" evidence="1">
    <location>
        <begin position="16"/>
        <end position="91"/>
    </location>
</feature>
<feature type="compositionally biased region" description="Low complexity" evidence="1">
    <location>
        <begin position="33"/>
        <end position="49"/>
    </location>
</feature>
<dbReference type="Proteomes" id="UP000617734">
    <property type="component" value="Unassembled WGS sequence"/>
</dbReference>
<gene>
    <name evidence="2" type="ORF">GCM10018781_02630</name>
</gene>
<comment type="caution">
    <text evidence="2">The sequence shown here is derived from an EMBL/GenBank/DDBJ whole genome shotgun (WGS) entry which is preliminary data.</text>
</comment>
<evidence type="ECO:0000313" key="3">
    <source>
        <dbReference type="Proteomes" id="UP000617734"/>
    </source>
</evidence>
<accession>A0A919FB30</accession>
<evidence type="ECO:0008006" key="4">
    <source>
        <dbReference type="Google" id="ProtNLM"/>
    </source>
</evidence>
<feature type="compositionally biased region" description="Basic and acidic residues" evidence="1">
    <location>
        <begin position="253"/>
        <end position="267"/>
    </location>
</feature>
<proteinExistence type="predicted"/>
<reference evidence="2" key="2">
    <citation type="submission" date="2020-09" db="EMBL/GenBank/DDBJ databases">
        <authorList>
            <person name="Sun Q."/>
            <person name="Ohkuma M."/>
        </authorList>
    </citation>
    <scope>NUCLEOTIDE SEQUENCE</scope>
    <source>
        <strain evidence="2">JCM 4646</strain>
    </source>
</reference>
<dbReference type="AlphaFoldDB" id="A0A919FB30"/>
<sequence length="267" mass="27890">MLAVAASMVAVMGPAACGGGAESSQATPGESGTAVASAPSTPTPSATPSEDTEAPDLARRARAALTGSSSVSVLHEQPSQVKNPTNRVSFDQQGSCAGEMAVEHGAILFRMIGDEAWSHPDRTWVEYDSATRSHTPPEDMDEVLALMLKWSPRAGNEAVMKDYRVRCTVKPVADLIWSDAPETKTSQVTRVGTGTVGQTPVVILRSAGRSGVAVVSVAAEGTPYPVKVELVPSNSQPGATFTLDGFGQPPGIERPRPSEIREPSTKP</sequence>
<reference evidence="2" key="1">
    <citation type="journal article" date="2014" name="Int. J. Syst. Evol. Microbiol.">
        <title>Complete genome sequence of Corynebacterium casei LMG S-19264T (=DSM 44701T), isolated from a smear-ripened cheese.</title>
        <authorList>
            <consortium name="US DOE Joint Genome Institute (JGI-PGF)"/>
            <person name="Walter F."/>
            <person name="Albersmeier A."/>
            <person name="Kalinowski J."/>
            <person name="Ruckert C."/>
        </authorList>
    </citation>
    <scope>NUCLEOTIDE SEQUENCE</scope>
    <source>
        <strain evidence="2">JCM 4646</strain>
    </source>
</reference>
<feature type="region of interest" description="Disordered" evidence="1">
    <location>
        <begin position="235"/>
        <end position="267"/>
    </location>
</feature>
<protein>
    <recommendedName>
        <fullName evidence="4">Lipoprotein</fullName>
    </recommendedName>
</protein>
<feature type="compositionally biased region" description="Polar residues" evidence="1">
    <location>
        <begin position="66"/>
        <end position="91"/>
    </location>
</feature>
<organism evidence="2 3">
    <name type="scientific">Kitasatospora indigofera</name>
    <dbReference type="NCBI Taxonomy" id="67307"/>
    <lineage>
        <taxon>Bacteria</taxon>
        <taxon>Bacillati</taxon>
        <taxon>Actinomycetota</taxon>
        <taxon>Actinomycetes</taxon>
        <taxon>Kitasatosporales</taxon>
        <taxon>Streptomycetaceae</taxon>
        <taxon>Kitasatospora</taxon>
    </lineage>
</organism>
<name>A0A919FB30_9ACTN</name>
<evidence type="ECO:0000256" key="1">
    <source>
        <dbReference type="SAM" id="MobiDB-lite"/>
    </source>
</evidence>
<keyword evidence="3" id="KW-1185">Reference proteome</keyword>